<name>A0A848NEE9_9BURK</name>
<dbReference type="Proteomes" id="UP000542405">
    <property type="component" value="Unassembled WGS sequence"/>
</dbReference>
<reference evidence="1 2" key="1">
    <citation type="submission" date="2020-04" db="EMBL/GenBank/DDBJ databases">
        <title>Achromobacter ruhlandii genome sequencing and assembly.</title>
        <authorList>
            <person name="Martins R.C.R."/>
            <person name="Perdigao-Neto L.V."/>
            <person name="Levin A.S.S."/>
            <person name="Costa S.F."/>
        </authorList>
    </citation>
    <scope>NUCLEOTIDE SEQUENCE [LARGE SCALE GENOMIC DNA]</scope>
    <source>
        <strain evidence="1 2">9035ralo</strain>
    </source>
</reference>
<protein>
    <recommendedName>
        <fullName evidence="3">DUF3168 domain-containing protein</fullName>
    </recommendedName>
</protein>
<evidence type="ECO:0000313" key="1">
    <source>
        <dbReference type="EMBL" id="NMU89270.1"/>
    </source>
</evidence>
<dbReference type="RefSeq" id="WP_169536024.1">
    <property type="nucleotide sequence ID" value="NZ_JABBZE010000027.1"/>
</dbReference>
<organism evidence="1 2">
    <name type="scientific">Achromobacter ruhlandii</name>
    <dbReference type="NCBI Taxonomy" id="72557"/>
    <lineage>
        <taxon>Bacteria</taxon>
        <taxon>Pseudomonadati</taxon>
        <taxon>Pseudomonadota</taxon>
        <taxon>Betaproteobacteria</taxon>
        <taxon>Burkholderiales</taxon>
        <taxon>Alcaligenaceae</taxon>
        <taxon>Achromobacter</taxon>
    </lineage>
</organism>
<dbReference type="AlphaFoldDB" id="A0A848NEE9"/>
<sequence length="141" mass="15611">MISLAQRYVLDLRLALMEASGAGFPAQVEPSPVRAVSREDPMVVSVQLGAESIQELLTPRVTRLREIHLIVHTCGDDHLELAERVFAAAHPIVMGYSGPNLVSVAEFGTDEPRYANGDLRRQVVTKRYRITYQTDEHSLGA</sequence>
<proteinExistence type="predicted"/>
<comment type="caution">
    <text evidence="1">The sequence shown here is derived from an EMBL/GenBank/DDBJ whole genome shotgun (WGS) entry which is preliminary data.</text>
</comment>
<dbReference type="EMBL" id="JABBZE010000027">
    <property type="protein sequence ID" value="NMU89270.1"/>
    <property type="molecule type" value="Genomic_DNA"/>
</dbReference>
<gene>
    <name evidence="1" type="ORF">HGQ98_05165</name>
</gene>
<accession>A0A848NEE9</accession>
<evidence type="ECO:0008006" key="3">
    <source>
        <dbReference type="Google" id="ProtNLM"/>
    </source>
</evidence>
<evidence type="ECO:0000313" key="2">
    <source>
        <dbReference type="Proteomes" id="UP000542405"/>
    </source>
</evidence>